<dbReference type="PANTHER" id="PTHR39181">
    <property type="entry name" value="TYROSINE-PROTEIN PHOSPHATASE YWQE"/>
    <property type="match status" value="1"/>
</dbReference>
<dbReference type="AlphaFoldDB" id="A0A3G8LWC7"/>
<dbReference type="GO" id="GO:0030145">
    <property type="term" value="F:manganese ion binding"/>
    <property type="evidence" value="ECO:0007669"/>
    <property type="project" value="InterPro"/>
</dbReference>
<sequence length="246" mass="27246">MIDLHCHILPNIDDGAKSIDEALGLVALAAEQGVSRMVATPHIHLGIYDNNLTSIKAAYRLLCNELALTDLNVQVRAAAEVRISPEIMLFIEQQQLPFLGRYQQQDVLLLELPSSHIPPGTDKLISWLLAKNVLPMIAHPERNRELQSHPERITPFVRAGCLFQLTAASLIGDMGHAPKQLSEYFIKQKLYSIVASDCHSLNRRPPKLLQAQHAVAALTDQEYAYALTTSVPDSISNVLFAKSSDE</sequence>
<evidence type="ECO:0000256" key="1">
    <source>
        <dbReference type="ARBA" id="ARBA00005750"/>
    </source>
</evidence>
<protein>
    <recommendedName>
        <fullName evidence="2">protein-tyrosine-phosphatase</fullName>
        <ecNumber evidence="2">3.1.3.48</ecNumber>
    </recommendedName>
</protein>
<comment type="catalytic activity">
    <reaction evidence="4">
        <text>O-phospho-L-tyrosyl-[protein] + H2O = L-tyrosyl-[protein] + phosphate</text>
        <dbReference type="Rhea" id="RHEA:10684"/>
        <dbReference type="Rhea" id="RHEA-COMP:10136"/>
        <dbReference type="Rhea" id="RHEA-COMP:20101"/>
        <dbReference type="ChEBI" id="CHEBI:15377"/>
        <dbReference type="ChEBI" id="CHEBI:43474"/>
        <dbReference type="ChEBI" id="CHEBI:46858"/>
        <dbReference type="ChEBI" id="CHEBI:61978"/>
        <dbReference type="EC" id="3.1.3.48"/>
    </reaction>
</comment>
<dbReference type="GO" id="GO:0004725">
    <property type="term" value="F:protein tyrosine phosphatase activity"/>
    <property type="evidence" value="ECO:0007669"/>
    <property type="project" value="UniProtKB-EC"/>
</dbReference>
<evidence type="ECO:0000256" key="4">
    <source>
        <dbReference type="ARBA" id="ARBA00051722"/>
    </source>
</evidence>
<reference evidence="6" key="1">
    <citation type="submission" date="2018-11" db="EMBL/GenBank/DDBJ databases">
        <title>Shewanella sp. M2.</title>
        <authorList>
            <person name="Hwang Y.J."/>
            <person name="Hwang C.Y."/>
        </authorList>
    </citation>
    <scope>NUCLEOTIDE SEQUENCE [LARGE SCALE GENOMIC DNA]</scope>
    <source>
        <strain evidence="6">LMG 19866</strain>
    </source>
</reference>
<dbReference type="Proteomes" id="UP000278035">
    <property type="component" value="Chromosome"/>
</dbReference>
<gene>
    <name evidence="5" type="ORF">EGC82_14380</name>
</gene>
<evidence type="ECO:0000313" key="6">
    <source>
        <dbReference type="Proteomes" id="UP000278035"/>
    </source>
</evidence>
<accession>A0A3G8LWC7</accession>
<dbReference type="KEGG" id="slj:EGC82_14380"/>
<dbReference type="RefSeq" id="WP_124731370.1">
    <property type="nucleotide sequence ID" value="NZ_CBCSKC010000063.1"/>
</dbReference>
<dbReference type="PANTHER" id="PTHR39181:SF1">
    <property type="entry name" value="TYROSINE-PROTEIN PHOSPHATASE YWQE"/>
    <property type="match status" value="1"/>
</dbReference>
<proteinExistence type="inferred from homology"/>
<dbReference type="SUPFAM" id="SSF89550">
    <property type="entry name" value="PHP domain-like"/>
    <property type="match status" value="1"/>
</dbReference>
<dbReference type="Gene3D" id="3.20.20.140">
    <property type="entry name" value="Metal-dependent hydrolases"/>
    <property type="match status" value="1"/>
</dbReference>
<evidence type="ECO:0000313" key="5">
    <source>
        <dbReference type="EMBL" id="AZG73837.1"/>
    </source>
</evidence>
<evidence type="ECO:0000256" key="2">
    <source>
        <dbReference type="ARBA" id="ARBA00013064"/>
    </source>
</evidence>
<comment type="similarity">
    <text evidence="1">Belongs to the metallo-dependent hydrolases superfamily. CpsB/CapC family.</text>
</comment>
<dbReference type="PIRSF" id="PIRSF016557">
    <property type="entry name" value="Caps_synth_CpsB"/>
    <property type="match status" value="1"/>
</dbReference>
<evidence type="ECO:0000256" key="3">
    <source>
        <dbReference type="ARBA" id="ARBA00022801"/>
    </source>
</evidence>
<dbReference type="EMBL" id="CP034015">
    <property type="protein sequence ID" value="AZG73837.1"/>
    <property type="molecule type" value="Genomic_DNA"/>
</dbReference>
<dbReference type="OrthoDB" id="9788539at2"/>
<dbReference type="InterPro" id="IPR016195">
    <property type="entry name" value="Pol/histidinol_Pase-like"/>
</dbReference>
<dbReference type="InterPro" id="IPR016667">
    <property type="entry name" value="Caps_polysacc_synth_CpsB/CapC"/>
</dbReference>
<dbReference type="Pfam" id="PF19567">
    <property type="entry name" value="CpsB_CapC"/>
    <property type="match status" value="1"/>
</dbReference>
<organism evidence="5 6">
    <name type="scientific">Shewanella livingstonensis</name>
    <dbReference type="NCBI Taxonomy" id="150120"/>
    <lineage>
        <taxon>Bacteria</taxon>
        <taxon>Pseudomonadati</taxon>
        <taxon>Pseudomonadota</taxon>
        <taxon>Gammaproteobacteria</taxon>
        <taxon>Alteromonadales</taxon>
        <taxon>Shewanellaceae</taxon>
        <taxon>Shewanella</taxon>
    </lineage>
</organism>
<keyword evidence="6" id="KW-1185">Reference proteome</keyword>
<dbReference type="EC" id="3.1.3.48" evidence="2"/>
<keyword evidence="3" id="KW-0378">Hydrolase</keyword>
<name>A0A3G8LWC7_9GAMM</name>